<dbReference type="AlphaFoldDB" id="A0A0C4E7F3"/>
<name>A0A0C4E7F3_MAGP6</name>
<protein>
    <submittedName>
        <fullName evidence="3 4">Uncharacterized protein</fullName>
    </submittedName>
</protein>
<organism evidence="4 5">
    <name type="scientific">Magnaporthiopsis poae (strain ATCC 64411 / 73-15)</name>
    <name type="common">Kentucky bluegrass fungus</name>
    <name type="synonym">Magnaporthe poae</name>
    <dbReference type="NCBI Taxonomy" id="644358"/>
    <lineage>
        <taxon>Eukaryota</taxon>
        <taxon>Fungi</taxon>
        <taxon>Dikarya</taxon>
        <taxon>Ascomycota</taxon>
        <taxon>Pezizomycotina</taxon>
        <taxon>Sordariomycetes</taxon>
        <taxon>Sordariomycetidae</taxon>
        <taxon>Magnaporthales</taxon>
        <taxon>Magnaporthaceae</taxon>
        <taxon>Magnaporthiopsis</taxon>
    </lineage>
</organism>
<reference evidence="4" key="4">
    <citation type="journal article" date="2015" name="G3 (Bethesda)">
        <title>Genome sequences of three phytopathogenic species of the Magnaporthaceae family of fungi.</title>
        <authorList>
            <person name="Okagaki L.H."/>
            <person name="Nunes C.C."/>
            <person name="Sailsbery J."/>
            <person name="Clay B."/>
            <person name="Brown D."/>
            <person name="John T."/>
            <person name="Oh Y."/>
            <person name="Young N."/>
            <person name="Fitzgerald M."/>
            <person name="Haas B.J."/>
            <person name="Zeng Q."/>
            <person name="Young S."/>
            <person name="Adiconis X."/>
            <person name="Fan L."/>
            <person name="Levin J.Z."/>
            <person name="Mitchell T.K."/>
            <person name="Okubara P.A."/>
            <person name="Farman M.L."/>
            <person name="Kohn L.M."/>
            <person name="Birren B."/>
            <person name="Ma L.-J."/>
            <person name="Dean R.A."/>
        </authorList>
    </citation>
    <scope>NUCLEOTIDE SEQUENCE</scope>
    <source>
        <strain evidence="4">ATCC 64411 / 73-15</strain>
    </source>
</reference>
<feature type="region of interest" description="Disordered" evidence="2">
    <location>
        <begin position="244"/>
        <end position="497"/>
    </location>
</feature>
<feature type="compositionally biased region" description="Gly residues" evidence="2">
    <location>
        <begin position="380"/>
        <end position="391"/>
    </location>
</feature>
<dbReference type="VEuPathDB" id="FungiDB:MAPG_08466"/>
<reference evidence="3" key="3">
    <citation type="submission" date="2011-03" db="EMBL/GenBank/DDBJ databases">
        <title>Annotation of Magnaporthe poae ATCC 64411.</title>
        <authorList>
            <person name="Ma L.-J."/>
            <person name="Dead R."/>
            <person name="Young S.K."/>
            <person name="Zeng Q."/>
            <person name="Gargeya S."/>
            <person name="Fitzgerald M."/>
            <person name="Haas B."/>
            <person name="Abouelleil A."/>
            <person name="Alvarado L."/>
            <person name="Arachchi H.M."/>
            <person name="Berlin A."/>
            <person name="Brown A."/>
            <person name="Chapman S.B."/>
            <person name="Chen Z."/>
            <person name="Dunbar C."/>
            <person name="Freedman E."/>
            <person name="Gearin G."/>
            <person name="Gellesch M."/>
            <person name="Goldberg J."/>
            <person name="Griggs A."/>
            <person name="Gujja S."/>
            <person name="Heiman D."/>
            <person name="Howarth C."/>
            <person name="Larson L."/>
            <person name="Lui A."/>
            <person name="MacDonald P.J.P."/>
            <person name="Mehta T."/>
            <person name="Montmayeur A."/>
            <person name="Murphy C."/>
            <person name="Neiman D."/>
            <person name="Pearson M."/>
            <person name="Priest M."/>
            <person name="Roberts A."/>
            <person name="Saif S."/>
            <person name="Shea T."/>
            <person name="Shenoy N."/>
            <person name="Sisk P."/>
            <person name="Stolte C."/>
            <person name="Sykes S."/>
            <person name="Yandava C."/>
            <person name="Wortman J."/>
            <person name="Nusbaum C."/>
            <person name="Birren B."/>
        </authorList>
    </citation>
    <scope>NUCLEOTIDE SEQUENCE</scope>
    <source>
        <strain evidence="3">ATCC 64411</strain>
    </source>
</reference>
<reference evidence="5" key="1">
    <citation type="submission" date="2010-05" db="EMBL/GenBank/DDBJ databases">
        <title>The genome sequence of Magnaporthe poae strain ATCC 64411.</title>
        <authorList>
            <person name="Ma L.-J."/>
            <person name="Dead R."/>
            <person name="Young S."/>
            <person name="Zeng Q."/>
            <person name="Koehrsen M."/>
            <person name="Alvarado L."/>
            <person name="Berlin A."/>
            <person name="Chapman S.B."/>
            <person name="Chen Z."/>
            <person name="Freedman E."/>
            <person name="Gellesch M."/>
            <person name="Goldberg J."/>
            <person name="Griggs A."/>
            <person name="Gujja S."/>
            <person name="Heilman E.R."/>
            <person name="Heiman D."/>
            <person name="Hepburn T."/>
            <person name="Howarth C."/>
            <person name="Jen D."/>
            <person name="Larson L."/>
            <person name="Mehta T."/>
            <person name="Neiman D."/>
            <person name="Pearson M."/>
            <person name="Roberts A."/>
            <person name="Saif S."/>
            <person name="Shea T."/>
            <person name="Shenoy N."/>
            <person name="Sisk P."/>
            <person name="Stolte C."/>
            <person name="Sykes S."/>
            <person name="Walk T."/>
            <person name="White J."/>
            <person name="Yandava C."/>
            <person name="Haas B."/>
            <person name="Nusbaum C."/>
            <person name="Birren B."/>
        </authorList>
    </citation>
    <scope>NUCLEOTIDE SEQUENCE [LARGE SCALE GENOMIC DNA]</scope>
    <source>
        <strain evidence="5">ATCC 64411 / 73-15</strain>
    </source>
</reference>
<reference evidence="4" key="5">
    <citation type="submission" date="2015-06" db="UniProtKB">
        <authorList>
            <consortium name="EnsemblFungi"/>
        </authorList>
    </citation>
    <scope>IDENTIFICATION</scope>
    <source>
        <strain evidence="4">ATCC 64411</strain>
    </source>
</reference>
<gene>
    <name evidence="3" type="ORF">MAPG_08466</name>
</gene>
<feature type="compositionally biased region" description="Low complexity" evidence="2">
    <location>
        <begin position="482"/>
        <end position="497"/>
    </location>
</feature>
<evidence type="ECO:0000313" key="3">
    <source>
        <dbReference type="EMBL" id="KLU89495.1"/>
    </source>
</evidence>
<feature type="compositionally biased region" description="Pro residues" evidence="2">
    <location>
        <begin position="51"/>
        <end position="61"/>
    </location>
</feature>
<dbReference type="OMA" id="RCYFICR"/>
<dbReference type="OrthoDB" id="4203839at2759"/>
<evidence type="ECO:0000313" key="5">
    <source>
        <dbReference type="Proteomes" id="UP000011715"/>
    </source>
</evidence>
<feature type="compositionally biased region" description="Gly residues" evidence="2">
    <location>
        <begin position="248"/>
        <end position="260"/>
    </location>
</feature>
<evidence type="ECO:0000256" key="2">
    <source>
        <dbReference type="SAM" id="MobiDB-lite"/>
    </source>
</evidence>
<evidence type="ECO:0000256" key="1">
    <source>
        <dbReference type="SAM" id="Coils"/>
    </source>
</evidence>
<proteinExistence type="predicted"/>
<accession>A0A0C4E7F3</accession>
<dbReference type="EnsemblFungi" id="MAPG_08466T0">
    <property type="protein sequence ID" value="MAPG_08466T0"/>
    <property type="gene ID" value="MAPG_08466"/>
</dbReference>
<dbReference type="EMBL" id="ADBL01002052">
    <property type="status" value="NOT_ANNOTATED_CDS"/>
    <property type="molecule type" value="Genomic_DNA"/>
</dbReference>
<dbReference type="Proteomes" id="UP000011715">
    <property type="component" value="Unassembled WGS sequence"/>
</dbReference>
<sequence>MSSEAKLDPWQSRGGGASLSHDTPIPTRGGRHVNADQDAEEDETEHTSPRPQVPAPLPPSTPVQQLIFTTEVDAEMPGNMMANDDHGSAGEPTVTRQQKTPQYQLPPEFVPAAACGPGQNGPQAAAGEMPPPAMFVKIRTACAEAVPICFTLQEELQREEGLREYTQMAYFSRVRRVGDCLLDIRLTTDILEARVMRDIVGQANTTAVIAEQRDAAVAEVERLRRQLQQMQAELVAATAAAGAYQDGSGRGGPRAGGGSGVQPPSSYSQVIGDLRRRPDPHDVPPSYSGYWEPSDGGSPIPLLKNNMDFPRSTSDLRKGSGGGGVDKGGDLSSPSGDSSLHPSSSASNIRPRNPTPFRGQITPQLPPDEGVRPPPSSGNNGNGAGGGGGGAFQMRGPPQSNSNANHNRDGENSGRQTSTYYNNSNNNNRSSHSRAQHHHNSHGQRNNYNGPRGGGNSNNNANAMTPHHGSSSSSRGGDHRQQQQQQREQQEEAAAAAAFNVDDGLKLDKVGGEWRRELEQVFTLFAGWVRKNCRTPNPSADSQIAGAFPRLWAYMLSVTYPDNAENAASHVRFLLSDPEIRCYFICRLLLQYVVMDVFRIESWLGVSDRSTAQLQIIMGTRDMLIDDATGCIGNHRNSDDNDSFTNVPPIMRISRRDRHRLQVAQAECVSRMLSGPDWPRFRQLRINACVNRFKDIVGPLMDERASRHAASHDLYSIAVNSIETSARVLSSNLGFNFCFSDTGVKFVRAQHHAINSSRDAKELQSLQWRIMCVVTPAVTVRDDSGEGPELRIVAKAKVMVMA</sequence>
<dbReference type="EMBL" id="ADBL01002051">
    <property type="status" value="NOT_ANNOTATED_CDS"/>
    <property type="molecule type" value="Genomic_DNA"/>
</dbReference>
<keyword evidence="1" id="KW-0175">Coiled coil</keyword>
<evidence type="ECO:0000313" key="4">
    <source>
        <dbReference type="EnsemblFungi" id="MAPG_08466T0"/>
    </source>
</evidence>
<feature type="compositionally biased region" description="Basic residues" evidence="2">
    <location>
        <begin position="431"/>
        <end position="442"/>
    </location>
</feature>
<feature type="coiled-coil region" evidence="1">
    <location>
        <begin position="213"/>
        <end position="240"/>
    </location>
</feature>
<feature type="compositionally biased region" description="Low complexity" evidence="2">
    <location>
        <begin position="330"/>
        <end position="347"/>
    </location>
</feature>
<feature type="compositionally biased region" description="Basic and acidic residues" evidence="2">
    <location>
        <begin position="273"/>
        <end position="282"/>
    </location>
</feature>
<keyword evidence="5" id="KW-1185">Reference proteome</keyword>
<reference evidence="3" key="2">
    <citation type="submission" date="2010-05" db="EMBL/GenBank/DDBJ databases">
        <title>The Genome Sequence of Magnaporthe poae strain ATCC 64411.</title>
        <authorList>
            <consortium name="The Broad Institute Genome Sequencing Platform"/>
            <consortium name="Broad Institute Genome Sequencing Center for Infectious Disease"/>
            <person name="Ma L.-J."/>
            <person name="Dead R."/>
            <person name="Young S."/>
            <person name="Zeng Q."/>
            <person name="Koehrsen M."/>
            <person name="Alvarado L."/>
            <person name="Berlin A."/>
            <person name="Chapman S.B."/>
            <person name="Chen Z."/>
            <person name="Freedman E."/>
            <person name="Gellesch M."/>
            <person name="Goldberg J."/>
            <person name="Griggs A."/>
            <person name="Gujja S."/>
            <person name="Heilman E.R."/>
            <person name="Heiman D."/>
            <person name="Hepburn T."/>
            <person name="Howarth C."/>
            <person name="Jen D."/>
            <person name="Larson L."/>
            <person name="Mehta T."/>
            <person name="Neiman D."/>
            <person name="Pearson M."/>
            <person name="Roberts A."/>
            <person name="Saif S."/>
            <person name="Shea T."/>
            <person name="Shenoy N."/>
            <person name="Sisk P."/>
            <person name="Stolte C."/>
            <person name="Sykes S."/>
            <person name="Walk T."/>
            <person name="White J."/>
            <person name="Yandava C."/>
            <person name="Haas B."/>
            <person name="Nusbaum C."/>
            <person name="Birren B."/>
        </authorList>
    </citation>
    <scope>NUCLEOTIDE SEQUENCE</scope>
    <source>
        <strain evidence="3">ATCC 64411</strain>
    </source>
</reference>
<dbReference type="eggNOG" id="ENOG502T05Z">
    <property type="taxonomic scope" value="Eukaryota"/>
</dbReference>
<dbReference type="EMBL" id="GL876973">
    <property type="protein sequence ID" value="KLU89495.1"/>
    <property type="molecule type" value="Genomic_DNA"/>
</dbReference>
<feature type="region of interest" description="Disordered" evidence="2">
    <location>
        <begin position="1"/>
        <end position="62"/>
    </location>
</feature>